<dbReference type="CDD" id="cd00154">
    <property type="entry name" value="Rab"/>
    <property type="match status" value="1"/>
</dbReference>
<dbReference type="SMART" id="SM00175">
    <property type="entry name" value="RAB"/>
    <property type="match status" value="1"/>
</dbReference>
<dbReference type="FunFam" id="3.40.50.300:FF:001447">
    <property type="entry name" value="Ras-related protein Rab-1B"/>
    <property type="match status" value="1"/>
</dbReference>
<dbReference type="PANTHER" id="PTHR47977">
    <property type="entry name" value="RAS-RELATED PROTEIN RAB"/>
    <property type="match status" value="1"/>
</dbReference>
<dbReference type="PROSITE" id="PS51419">
    <property type="entry name" value="RAB"/>
    <property type="match status" value="1"/>
</dbReference>
<dbReference type="SMART" id="SM00174">
    <property type="entry name" value="RHO"/>
    <property type="match status" value="1"/>
</dbReference>
<feature type="non-terminal residue" evidence="3">
    <location>
        <position position="1"/>
    </location>
</feature>
<dbReference type="SUPFAM" id="SSF52540">
    <property type="entry name" value="P-loop containing nucleoside triphosphate hydrolases"/>
    <property type="match status" value="1"/>
</dbReference>
<gene>
    <name evidence="3" type="ORF">TPC1_15692</name>
</gene>
<evidence type="ECO:0000313" key="3">
    <source>
        <dbReference type="EMBL" id="JAP92386.1"/>
    </source>
</evidence>
<keyword evidence="2" id="KW-0342">GTP-binding</keyword>
<protein>
    <submittedName>
        <fullName evidence="3">Rab-like protein</fullName>
    </submittedName>
</protein>
<dbReference type="InterPro" id="IPR001806">
    <property type="entry name" value="Small_GTPase"/>
</dbReference>
<organism evidence="3">
    <name type="scientific">Trepomonas sp. PC1</name>
    <dbReference type="NCBI Taxonomy" id="1076344"/>
    <lineage>
        <taxon>Eukaryota</taxon>
        <taxon>Metamonada</taxon>
        <taxon>Diplomonadida</taxon>
        <taxon>Hexamitidae</taxon>
        <taxon>Hexamitinae</taxon>
        <taxon>Trepomonas</taxon>
    </lineage>
</organism>
<reference evidence="3" key="1">
    <citation type="submission" date="2015-07" db="EMBL/GenBank/DDBJ databases">
        <title>Adaptation to a free-living lifestyle via gene acquisitions in the diplomonad Trepomonas sp. PC1.</title>
        <authorList>
            <person name="Xu F."/>
            <person name="Jerlstrom-Hultqvist J."/>
            <person name="Kolisko M."/>
            <person name="Simpson A.G.B."/>
            <person name="Roger A.J."/>
            <person name="Svard S.G."/>
            <person name="Andersson J.O."/>
        </authorList>
    </citation>
    <scope>NUCLEOTIDE SEQUENCE</scope>
    <source>
        <strain evidence="3">PC1</strain>
    </source>
</reference>
<dbReference type="InterPro" id="IPR027417">
    <property type="entry name" value="P-loop_NTPase"/>
</dbReference>
<proteinExistence type="predicted"/>
<name>A0A146KA56_9EUKA</name>
<keyword evidence="1" id="KW-0547">Nucleotide-binding</keyword>
<dbReference type="GO" id="GO:0005525">
    <property type="term" value="F:GTP binding"/>
    <property type="evidence" value="ECO:0007669"/>
    <property type="project" value="UniProtKB-KW"/>
</dbReference>
<accession>A0A146KA56</accession>
<sequence length="144" mass="17090">LILNILLIGPSKCGKTTFFNALSNEKYIENYVPTIGVDFRTKIINHIKLHIWDTAGDQRFHQIVKSYYRGSHIFFICVDLEKSTQADILHYLDQINELPRRRRQQLQSDQNLKYNKYNTQYQTSVTLKKLVHPCIYNKQCKRAR</sequence>
<dbReference type="AlphaFoldDB" id="A0A146KA56"/>
<evidence type="ECO:0000256" key="1">
    <source>
        <dbReference type="ARBA" id="ARBA00022741"/>
    </source>
</evidence>
<dbReference type="EMBL" id="GDID01004220">
    <property type="protein sequence ID" value="JAP92386.1"/>
    <property type="molecule type" value="Transcribed_RNA"/>
</dbReference>
<dbReference type="InterPro" id="IPR005225">
    <property type="entry name" value="Small_GTP-bd"/>
</dbReference>
<dbReference type="InterPro" id="IPR050227">
    <property type="entry name" value="Rab"/>
</dbReference>
<dbReference type="GO" id="GO:0003924">
    <property type="term" value="F:GTPase activity"/>
    <property type="evidence" value="ECO:0007669"/>
    <property type="project" value="InterPro"/>
</dbReference>
<evidence type="ECO:0000256" key="2">
    <source>
        <dbReference type="ARBA" id="ARBA00023134"/>
    </source>
</evidence>
<dbReference type="Gene3D" id="3.40.50.300">
    <property type="entry name" value="P-loop containing nucleotide triphosphate hydrolases"/>
    <property type="match status" value="1"/>
</dbReference>
<dbReference type="Pfam" id="PF08477">
    <property type="entry name" value="Roc"/>
    <property type="match status" value="1"/>
</dbReference>
<feature type="non-terminal residue" evidence="3">
    <location>
        <position position="144"/>
    </location>
</feature>
<dbReference type="NCBIfam" id="TIGR00231">
    <property type="entry name" value="small_GTP"/>
    <property type="match status" value="1"/>
</dbReference>